<dbReference type="Pfam" id="PF01507">
    <property type="entry name" value="PAPS_reduct"/>
    <property type="match status" value="1"/>
</dbReference>
<evidence type="ECO:0000259" key="1">
    <source>
        <dbReference type="Pfam" id="PF01507"/>
    </source>
</evidence>
<reference evidence="2 3" key="1">
    <citation type="submission" date="2018-06" db="EMBL/GenBank/DDBJ databases">
        <authorList>
            <consortium name="Pathogen Informatics"/>
            <person name="Doyle S."/>
        </authorList>
    </citation>
    <scope>NUCLEOTIDE SEQUENCE [LARGE SCALE GENOMIC DNA]</scope>
    <source>
        <strain evidence="2 3">NCTC12119</strain>
    </source>
</reference>
<dbReference type="GO" id="GO:0016740">
    <property type="term" value="F:transferase activity"/>
    <property type="evidence" value="ECO:0007669"/>
    <property type="project" value="UniProtKB-KW"/>
</dbReference>
<proteinExistence type="predicted"/>
<dbReference type="PANTHER" id="PTHR43196">
    <property type="entry name" value="SULFATE ADENYLYLTRANSFERASE SUBUNIT 2"/>
    <property type="match status" value="1"/>
</dbReference>
<evidence type="ECO:0000313" key="3">
    <source>
        <dbReference type="Proteomes" id="UP000255528"/>
    </source>
</evidence>
<feature type="domain" description="Phosphoadenosine phosphosulphate reductase" evidence="1">
    <location>
        <begin position="78"/>
        <end position="268"/>
    </location>
</feature>
<name>A0A381KNJ4_9ENTR</name>
<accession>A0A381KNJ4</accession>
<sequence length="808" mass="91248">MFTDNSVVDIYDPVMQQANSSYSRNIISGDKWDSVWHALANDTDLNYTDKHEPVSMATLITEATSGIYKAITDGWTMSVGFSSGKDSTVVLHLFLMALVRAVRNGTNVSQHHFIQMSNTQVENPEIHYLATNVLGHLQSFIDKHNLPVTILVATPSMTQGWVGRILTGRGLPSWSNSGSRQCTFDLKITPLRKAKARYIKGLPDVCRKKVCLMLGSRDDESSSRAASIARMGGDATSVRHTAEGGELYPIKSWTTQQVWSFLTESGSAKNFLLPSFQENNFAIATLYKDATGECVWSAKTSSKSNGCGSRFGCFSCQAVSEDRSMTALIANDPDRYGYQEGLNRLQRYLTKIRFDWSKRNYIGRTLFTGGYIRLQPDVFSSAVTERLFHVCCSLDFAEAKRAEAVREKLLSGAIENTPHNRRMSKPQFRIVEETNVIHVDFLWSIHCFNPEPFRAVAIYRKVWEEGVLDLLDDEPEMEAVPRTPLPKADWLRIPGSIATRSHDGLSDPLAVMAYFDGEHDARAARAINTPSGKMMVASFAEEDEVMVDEDAASFIIWNEYDQLRQRVESGEFTPCSAAQYYLRYGVVSLAKGKGSLFHRLAQRGQLYQRMGLSDTIPLQTMLADPRHKIMTDHDYRLLAGRKIRGAVKKLRFWTCFALLVDLHIEHQTAVGEWIIRALQQEENVRQDSAVISDKNHMLDGIFSVCNLRLQWVEDHNGLSPATRQYFRYIRQKTLAYIRDCIAAGKKDALYGVMWELRLLAGNKRQATSSVTGFQWLDNELPKPQGIASRMLKSYLRVIIKCHEEADSR</sequence>
<dbReference type="EMBL" id="UIGI01000002">
    <property type="protein sequence ID" value="SUY92858.1"/>
    <property type="molecule type" value="Genomic_DNA"/>
</dbReference>
<dbReference type="RefSeq" id="WP_115632088.1">
    <property type="nucleotide sequence ID" value="NZ_UIGI01000002.1"/>
</dbReference>
<gene>
    <name evidence="2" type="ORF">NCTC12119_04888</name>
</gene>
<keyword evidence="2" id="KW-0808">Transferase</keyword>
<dbReference type="Gene3D" id="3.40.50.620">
    <property type="entry name" value="HUPs"/>
    <property type="match status" value="1"/>
</dbReference>
<dbReference type="AlphaFoldDB" id="A0A381KNJ4"/>
<dbReference type="PANTHER" id="PTHR43196:SF2">
    <property type="entry name" value="PHOSPHOADENOSINE PHOSPHOSULFATE REDUCTASE"/>
    <property type="match status" value="1"/>
</dbReference>
<dbReference type="SUPFAM" id="SSF52402">
    <property type="entry name" value="Adenine nucleotide alpha hydrolases-like"/>
    <property type="match status" value="1"/>
</dbReference>
<dbReference type="InterPro" id="IPR050128">
    <property type="entry name" value="Sulfate_adenylyltrnsfr_sub2"/>
</dbReference>
<evidence type="ECO:0000313" key="2">
    <source>
        <dbReference type="EMBL" id="SUY92858.1"/>
    </source>
</evidence>
<dbReference type="Proteomes" id="UP000255528">
    <property type="component" value="Unassembled WGS sequence"/>
</dbReference>
<dbReference type="InterPro" id="IPR014729">
    <property type="entry name" value="Rossmann-like_a/b/a_fold"/>
</dbReference>
<organism evidence="2 3">
    <name type="scientific">Buttiauxella agrestis</name>
    <dbReference type="NCBI Taxonomy" id="82977"/>
    <lineage>
        <taxon>Bacteria</taxon>
        <taxon>Pseudomonadati</taxon>
        <taxon>Pseudomonadota</taxon>
        <taxon>Gammaproteobacteria</taxon>
        <taxon>Enterobacterales</taxon>
        <taxon>Enterobacteriaceae</taxon>
        <taxon>Buttiauxella</taxon>
    </lineage>
</organism>
<protein>
    <submittedName>
        <fullName evidence="2">Predicted phosphoadenosine phosphosulfate sulfotransferase</fullName>
    </submittedName>
</protein>
<dbReference type="InterPro" id="IPR002500">
    <property type="entry name" value="PAPS_reduct_dom"/>
</dbReference>